<feature type="transmembrane region" description="Helical" evidence="1">
    <location>
        <begin position="21"/>
        <end position="42"/>
    </location>
</feature>
<feature type="transmembrane region" description="Helical" evidence="1">
    <location>
        <begin position="158"/>
        <end position="186"/>
    </location>
</feature>
<keyword evidence="1" id="KW-0472">Membrane</keyword>
<reference evidence="3" key="1">
    <citation type="journal article" date="2019" name="Int. J. Syst. Evol. Microbiol.">
        <title>The Global Catalogue of Microorganisms (GCM) 10K type strain sequencing project: providing services to taxonomists for standard genome sequencing and annotation.</title>
        <authorList>
            <consortium name="The Broad Institute Genomics Platform"/>
            <consortium name="The Broad Institute Genome Sequencing Center for Infectious Disease"/>
            <person name="Wu L."/>
            <person name="Ma J."/>
        </authorList>
    </citation>
    <scope>NUCLEOTIDE SEQUENCE [LARGE SCALE GENOMIC DNA]</scope>
    <source>
        <strain evidence="3">CCM 320</strain>
    </source>
</reference>
<accession>A0ABV7KKJ3</accession>
<feature type="transmembrane region" description="Helical" evidence="1">
    <location>
        <begin position="238"/>
        <end position="258"/>
    </location>
</feature>
<feature type="transmembrane region" description="Helical" evidence="1">
    <location>
        <begin position="114"/>
        <end position="137"/>
    </location>
</feature>
<dbReference type="PANTHER" id="PTHR37305:SF1">
    <property type="entry name" value="MEMBRANE PROTEIN"/>
    <property type="match status" value="1"/>
</dbReference>
<sequence>METLLKLTQNEWMKLWSRKSSWIMIILLALILLASAAITKWVDNSMDMNNTESWQEVETNEMIYNQSMLEDNSLSEAQREFYEGEVAISEHRLENDLPPYEYDSMQQGVIDSHIMMSVVTLFTVIIAGGIVAAEFSQGTIKMLLTRPVKRWKILTSKYIATMLYAILLAIVLFIVTAIAGLIFYGISDGTFLTWNGSEVVEGSFWLEGLKLLALSFASVWIIGTFAFMLGTVFRSSSLAIGLSIFLMFTGIQAVFLLANYEIVKYYLFTHTDLTQYYTGFMPVEDITMTMSVIVLIVYFIIFMAISYLTFSKRDVTA</sequence>
<keyword evidence="3" id="KW-1185">Reference proteome</keyword>
<gene>
    <name evidence="2" type="ORF">ACFOEJ_00635</name>
</gene>
<dbReference type="CDD" id="cd21809">
    <property type="entry name" value="ABC-2_lan_permease-like"/>
    <property type="match status" value="1"/>
</dbReference>
<dbReference type="Pfam" id="PF12679">
    <property type="entry name" value="ABC2_membrane_2"/>
    <property type="match status" value="1"/>
</dbReference>
<proteinExistence type="predicted"/>
<evidence type="ECO:0000313" key="3">
    <source>
        <dbReference type="Proteomes" id="UP001595625"/>
    </source>
</evidence>
<dbReference type="EMBL" id="JBHRUJ010000001">
    <property type="protein sequence ID" value="MFC3209577.1"/>
    <property type="molecule type" value="Genomic_DNA"/>
</dbReference>
<comment type="caution">
    <text evidence="2">The sequence shown here is derived from an EMBL/GenBank/DDBJ whole genome shotgun (WGS) entry which is preliminary data.</text>
</comment>
<organism evidence="2 3">
    <name type="scientific">Planomicrobium okeanokoites</name>
    <name type="common">Planococcus okeanokoites</name>
    <name type="synonym">Flavobacterium okeanokoites</name>
    <dbReference type="NCBI Taxonomy" id="244"/>
    <lineage>
        <taxon>Bacteria</taxon>
        <taxon>Bacillati</taxon>
        <taxon>Bacillota</taxon>
        <taxon>Bacilli</taxon>
        <taxon>Bacillales</taxon>
        <taxon>Caryophanaceae</taxon>
        <taxon>Planomicrobium</taxon>
    </lineage>
</organism>
<feature type="transmembrane region" description="Helical" evidence="1">
    <location>
        <begin position="286"/>
        <end position="310"/>
    </location>
</feature>
<evidence type="ECO:0000313" key="2">
    <source>
        <dbReference type="EMBL" id="MFC3209577.1"/>
    </source>
</evidence>
<evidence type="ECO:0000256" key="1">
    <source>
        <dbReference type="SAM" id="Phobius"/>
    </source>
</evidence>
<dbReference type="PANTHER" id="PTHR37305">
    <property type="entry name" value="INTEGRAL MEMBRANE PROTEIN-RELATED"/>
    <property type="match status" value="1"/>
</dbReference>
<keyword evidence="1" id="KW-1133">Transmembrane helix</keyword>
<keyword evidence="1" id="KW-0812">Transmembrane</keyword>
<dbReference type="Proteomes" id="UP001595625">
    <property type="component" value="Unassembled WGS sequence"/>
</dbReference>
<feature type="transmembrane region" description="Helical" evidence="1">
    <location>
        <begin position="211"/>
        <end position="231"/>
    </location>
</feature>
<name>A0ABV7KKJ3_PLAOK</name>
<dbReference type="RefSeq" id="WP_240633601.1">
    <property type="nucleotide sequence ID" value="NZ_CANNGD010000006.1"/>
</dbReference>
<protein>
    <submittedName>
        <fullName evidence="2">ABC transporter permease</fullName>
    </submittedName>
</protein>